<dbReference type="PROSITE" id="PS50125">
    <property type="entry name" value="GUANYLATE_CYCLASE_2"/>
    <property type="match status" value="1"/>
</dbReference>
<protein>
    <submittedName>
        <fullName evidence="5">Adenylate cyclase</fullName>
    </submittedName>
</protein>
<evidence type="ECO:0000313" key="5">
    <source>
        <dbReference type="EMBL" id="RXG86749.1"/>
    </source>
</evidence>
<dbReference type="RefSeq" id="WP_164935192.1">
    <property type="nucleotide sequence ID" value="NZ_RDRA01000033.1"/>
</dbReference>
<dbReference type="PROSITE" id="PS50105">
    <property type="entry name" value="SAM_DOMAIN"/>
    <property type="match status" value="1"/>
</dbReference>
<evidence type="ECO:0000256" key="2">
    <source>
        <dbReference type="ARBA" id="ARBA00022840"/>
    </source>
</evidence>
<evidence type="ECO:0000259" key="4">
    <source>
        <dbReference type="PROSITE" id="PS50125"/>
    </source>
</evidence>
<feature type="non-terminal residue" evidence="5">
    <location>
        <position position="551"/>
    </location>
</feature>
<reference evidence="5 6" key="1">
    <citation type="submission" date="2018-10" db="EMBL/GenBank/DDBJ databases">
        <title>Bradyrhizobium sp. nov., isolated from effective nodules of peanut in China.</title>
        <authorList>
            <person name="Li Y."/>
        </authorList>
    </citation>
    <scope>NUCLEOTIDE SEQUENCE [LARGE SCALE GENOMIC DNA]</scope>
    <source>
        <strain evidence="5 6">CCBAU 51781</strain>
    </source>
</reference>
<evidence type="ECO:0000313" key="6">
    <source>
        <dbReference type="Proteomes" id="UP000289946"/>
    </source>
</evidence>
<proteinExistence type="predicted"/>
<dbReference type="SUPFAM" id="SSF55073">
    <property type="entry name" value="Nucleotide cyclase"/>
    <property type="match status" value="1"/>
</dbReference>
<dbReference type="SMART" id="SM00454">
    <property type="entry name" value="SAM"/>
    <property type="match status" value="1"/>
</dbReference>
<gene>
    <name evidence="5" type="ORF">EAS62_36920</name>
</gene>
<dbReference type="Gene3D" id="3.30.70.1230">
    <property type="entry name" value="Nucleotide cyclase"/>
    <property type="match status" value="1"/>
</dbReference>
<dbReference type="Proteomes" id="UP000289946">
    <property type="component" value="Unassembled WGS sequence"/>
</dbReference>
<dbReference type="Pfam" id="PF00211">
    <property type="entry name" value="Guanylate_cyc"/>
    <property type="match status" value="1"/>
</dbReference>
<sequence>MDIAAWLRGLGLGQYEEAFRANDVDAEVLADLTAEDLIGLGIVSIGHRRKLLAAIAALRAGSMSVTTPVTAVPTVTSGSAALAPEAERRQLTVMFVDLVDSTALAARLDPEEMAQVLRSYQSAVAGAIARFEGHVAKYMGDGVLAYFGYPRAHEDEAERAVRAGLAAVAAVHSLASADGDTLAARVGIATGPVVVGELIGEGAAREETVVGDTPNLAARLQTMAAPGTVVISARTRELIGGLFVLTELGMQILKGFPVPVRPWRVVGEGAAESRFEALHGAGLTPLVGRDHEIGLLLEHWERAKEGDGQVVLLGGEPGIGKSRLLRALRGRLENEPHTALSHYCSPHHQTSPLYPVIGHLERAAGFAADDPAATRLDKLEALLALSTEHVAGVAPLLAALLSLETDARYPPLDMSPHRQKERTLEALVDQVLGLATRRPVLALYEDVHWADPTSLELLDLLVDRVQGAPVLVLITFRPEFVRRWTRYAHVTPLTLSRLSRRQGAAMVARLSGGKALPPAVLDQIVAKTDGVPLFVEELTRTVLETNLLRDE</sequence>
<dbReference type="Gene3D" id="3.40.50.300">
    <property type="entry name" value="P-loop containing nucleotide triphosphate hydrolases"/>
    <property type="match status" value="1"/>
</dbReference>
<evidence type="ECO:0000259" key="3">
    <source>
        <dbReference type="PROSITE" id="PS50105"/>
    </source>
</evidence>
<feature type="domain" description="Guanylate cyclase" evidence="4">
    <location>
        <begin position="92"/>
        <end position="221"/>
    </location>
</feature>
<dbReference type="EMBL" id="RDRA01000033">
    <property type="protein sequence ID" value="RXG86749.1"/>
    <property type="molecule type" value="Genomic_DNA"/>
</dbReference>
<keyword evidence="2" id="KW-0067">ATP-binding</keyword>
<keyword evidence="1" id="KW-0547">Nucleotide-binding</keyword>
<dbReference type="Gene3D" id="1.10.150.50">
    <property type="entry name" value="Transcription Factor, Ets-1"/>
    <property type="match status" value="1"/>
</dbReference>
<dbReference type="InterPro" id="IPR001054">
    <property type="entry name" value="A/G_cyclase"/>
</dbReference>
<dbReference type="SUPFAM" id="SSF52540">
    <property type="entry name" value="P-loop containing nucleoside triphosphate hydrolases"/>
    <property type="match status" value="1"/>
</dbReference>
<dbReference type="InterPro" id="IPR001660">
    <property type="entry name" value="SAM"/>
</dbReference>
<dbReference type="Pfam" id="PF13191">
    <property type="entry name" value="AAA_16"/>
    <property type="match status" value="1"/>
</dbReference>
<dbReference type="PANTHER" id="PTHR16305">
    <property type="entry name" value="TESTICULAR SOLUBLE ADENYLYL CYCLASE"/>
    <property type="match status" value="1"/>
</dbReference>
<dbReference type="InterPro" id="IPR041664">
    <property type="entry name" value="AAA_16"/>
</dbReference>
<dbReference type="SUPFAM" id="SSF47769">
    <property type="entry name" value="SAM/Pointed domain"/>
    <property type="match status" value="1"/>
</dbReference>
<dbReference type="InterPro" id="IPR027417">
    <property type="entry name" value="P-loop_NTPase"/>
</dbReference>
<feature type="domain" description="SAM" evidence="3">
    <location>
        <begin position="1"/>
        <end position="61"/>
    </location>
</feature>
<dbReference type="CDD" id="cd07302">
    <property type="entry name" value="CHD"/>
    <property type="match status" value="1"/>
</dbReference>
<dbReference type="InterPro" id="IPR013761">
    <property type="entry name" value="SAM/pointed_sf"/>
</dbReference>
<name>A0ABY0DB16_9BRAD</name>
<dbReference type="PANTHER" id="PTHR16305:SF28">
    <property type="entry name" value="GUANYLATE CYCLASE DOMAIN-CONTAINING PROTEIN"/>
    <property type="match status" value="1"/>
</dbReference>
<dbReference type="InterPro" id="IPR029787">
    <property type="entry name" value="Nucleotide_cyclase"/>
</dbReference>
<dbReference type="SMART" id="SM00044">
    <property type="entry name" value="CYCc"/>
    <property type="match status" value="1"/>
</dbReference>
<keyword evidence="6" id="KW-1185">Reference proteome</keyword>
<accession>A0ABY0DB16</accession>
<organism evidence="5 6">
    <name type="scientific">Bradyrhizobium zhanjiangense</name>
    <dbReference type="NCBI Taxonomy" id="1325107"/>
    <lineage>
        <taxon>Bacteria</taxon>
        <taxon>Pseudomonadati</taxon>
        <taxon>Pseudomonadota</taxon>
        <taxon>Alphaproteobacteria</taxon>
        <taxon>Hyphomicrobiales</taxon>
        <taxon>Nitrobacteraceae</taxon>
        <taxon>Bradyrhizobium</taxon>
    </lineage>
</organism>
<dbReference type="CDD" id="cd09487">
    <property type="entry name" value="SAM_superfamily"/>
    <property type="match status" value="1"/>
</dbReference>
<evidence type="ECO:0000256" key="1">
    <source>
        <dbReference type="ARBA" id="ARBA00022741"/>
    </source>
</evidence>
<dbReference type="Pfam" id="PF00536">
    <property type="entry name" value="SAM_1"/>
    <property type="match status" value="1"/>
</dbReference>
<comment type="caution">
    <text evidence="5">The sequence shown here is derived from an EMBL/GenBank/DDBJ whole genome shotgun (WGS) entry which is preliminary data.</text>
</comment>